<keyword evidence="2" id="KW-1185">Reference proteome</keyword>
<sequence length="285" mass="33859">MGDAFWSHTIWFILLGLTTIIELIVIFSKVTNRKPVFAVYLTISGMAFCFEMVVRSYLKAYTYYPMLLPHSPPDDSIAGNIFSQFSVTATALLIAVLKLKYYWYFIFALMYGAIEELFLALGVYKHNWYQTWMTVVFLLILFWITKYVYRITFTRLNGFLRYVFIFLGLLTLHQHTIVWIFRIIGIQRFSEKVLSDTDHSLVLLSSSYMLLLGVTIMILYFTGIRWRWKVAVILLLYFVHMLAMKFDLIIYKAGWFWFSTSVSIWGMYLYTYILDKLYESRVEER</sequence>
<dbReference type="Proteomes" id="UP001439875">
    <property type="component" value="Unassembled WGS sequence"/>
</dbReference>
<accession>A0ACC6SCQ3</accession>
<evidence type="ECO:0000313" key="1">
    <source>
        <dbReference type="EMBL" id="MEQ2527870.1"/>
    </source>
</evidence>
<dbReference type="EMBL" id="JBBMEW010000012">
    <property type="protein sequence ID" value="MEQ2527870.1"/>
    <property type="molecule type" value="Genomic_DNA"/>
</dbReference>
<evidence type="ECO:0000313" key="2">
    <source>
        <dbReference type="Proteomes" id="UP001439875"/>
    </source>
</evidence>
<protein>
    <submittedName>
        <fullName evidence="1">Uncharacterized protein</fullName>
    </submittedName>
</protein>
<comment type="caution">
    <text evidence="1">The sequence shown here is derived from an EMBL/GenBank/DDBJ whole genome shotgun (WGS) entry which is preliminary data.</text>
</comment>
<reference evidence="1" key="1">
    <citation type="submission" date="2024-03" db="EMBL/GenBank/DDBJ databases">
        <title>Human intestinal bacterial collection.</title>
        <authorList>
            <person name="Pauvert C."/>
            <person name="Hitch T.C.A."/>
            <person name="Clavel T."/>
        </authorList>
    </citation>
    <scope>NUCLEOTIDE SEQUENCE</scope>
    <source>
        <strain evidence="1">CLA-AA-H227</strain>
    </source>
</reference>
<organism evidence="1 2">
    <name type="scientific">Robertmurraya yapensis</name>
    <name type="common">ex Hitch et al 2024</name>
    <dbReference type="NCBI Taxonomy" id="3133160"/>
    <lineage>
        <taxon>Bacteria</taxon>
        <taxon>Bacillati</taxon>
        <taxon>Bacillota</taxon>
        <taxon>Bacilli</taxon>
        <taxon>Bacillales</taxon>
        <taxon>Bacillaceae</taxon>
        <taxon>Robertmurraya</taxon>
    </lineage>
</organism>
<gene>
    <name evidence="1" type="ORF">WMO40_14270</name>
</gene>
<proteinExistence type="predicted"/>
<name>A0ACC6SCQ3_9BACI</name>